<evidence type="ECO:0000256" key="2">
    <source>
        <dbReference type="ARBA" id="ARBA00021572"/>
    </source>
</evidence>
<feature type="domain" description="VOC" evidence="4">
    <location>
        <begin position="1"/>
        <end position="117"/>
    </location>
</feature>
<evidence type="ECO:0000313" key="6">
    <source>
        <dbReference type="Proteomes" id="UP000616201"/>
    </source>
</evidence>
<evidence type="ECO:0000259" key="4">
    <source>
        <dbReference type="PROSITE" id="PS51819"/>
    </source>
</evidence>
<evidence type="ECO:0000313" key="5">
    <source>
        <dbReference type="EMBL" id="MBE8713249.1"/>
    </source>
</evidence>
<reference evidence="5" key="1">
    <citation type="submission" date="2018-02" db="EMBL/GenBank/DDBJ databases">
        <authorList>
            <person name="Vasarhelyi B.M."/>
            <person name="Deshmukh S."/>
            <person name="Balint B."/>
            <person name="Kukolya J."/>
        </authorList>
    </citation>
    <scope>NUCLEOTIDE SEQUENCE</scope>
    <source>
        <strain evidence="5">KB22</strain>
    </source>
</reference>
<dbReference type="AlphaFoldDB" id="A0A928YPU0"/>
<gene>
    <name evidence="5" type="ORF">C4F49_06125</name>
</gene>
<dbReference type="CDD" id="cd08349">
    <property type="entry name" value="BLMA_like"/>
    <property type="match status" value="1"/>
</dbReference>
<name>A0A928YPU0_9SPHI</name>
<evidence type="ECO:0000256" key="1">
    <source>
        <dbReference type="ARBA" id="ARBA00011051"/>
    </source>
</evidence>
<dbReference type="InterPro" id="IPR004360">
    <property type="entry name" value="Glyas_Fos-R_dOase_dom"/>
</dbReference>
<keyword evidence="6" id="KW-1185">Reference proteome</keyword>
<dbReference type="InterPro" id="IPR000335">
    <property type="entry name" value="Bleomycin-R"/>
</dbReference>
<dbReference type="GO" id="GO:0046677">
    <property type="term" value="P:response to antibiotic"/>
    <property type="evidence" value="ECO:0007669"/>
    <property type="project" value="UniProtKB-KW"/>
</dbReference>
<protein>
    <recommendedName>
        <fullName evidence="2">Bleomycin resistance protein</fullName>
    </recommendedName>
</protein>
<keyword evidence="5" id="KW-0223">Dioxygenase</keyword>
<comment type="similarity">
    <text evidence="1">Belongs to the bleomycin resistance protein family.</text>
</comment>
<keyword evidence="3" id="KW-0046">Antibiotic resistance</keyword>
<comment type="caution">
    <text evidence="5">The sequence shown here is derived from an EMBL/GenBank/DDBJ whole genome shotgun (WGS) entry which is preliminary data.</text>
</comment>
<keyword evidence="5" id="KW-0560">Oxidoreductase</keyword>
<organism evidence="5 6">
    <name type="scientific">Sphingobacterium hungaricum</name>
    <dbReference type="NCBI Taxonomy" id="2082723"/>
    <lineage>
        <taxon>Bacteria</taxon>
        <taxon>Pseudomonadati</taxon>
        <taxon>Bacteroidota</taxon>
        <taxon>Sphingobacteriia</taxon>
        <taxon>Sphingobacteriales</taxon>
        <taxon>Sphingobacteriaceae</taxon>
        <taxon>Sphingobacterium</taxon>
    </lineage>
</organism>
<dbReference type="EMBL" id="PRDK01000004">
    <property type="protein sequence ID" value="MBE8713249.1"/>
    <property type="molecule type" value="Genomic_DNA"/>
</dbReference>
<dbReference type="Proteomes" id="UP000616201">
    <property type="component" value="Unassembled WGS sequence"/>
</dbReference>
<dbReference type="InterPro" id="IPR037523">
    <property type="entry name" value="VOC_core"/>
</dbReference>
<evidence type="ECO:0000256" key="3">
    <source>
        <dbReference type="ARBA" id="ARBA00023251"/>
    </source>
</evidence>
<proteinExistence type="inferred from homology"/>
<dbReference type="RefSeq" id="WP_196935199.1">
    <property type="nucleotide sequence ID" value="NZ_MU158698.1"/>
</dbReference>
<dbReference type="PROSITE" id="PS51819">
    <property type="entry name" value="VOC"/>
    <property type="match status" value="1"/>
</dbReference>
<dbReference type="Pfam" id="PF00903">
    <property type="entry name" value="Glyoxalase"/>
    <property type="match status" value="1"/>
</dbReference>
<accession>A0A928YPU0</accession>
<sequence length="118" mass="13884">MLTEIHPKLPMRDKEITKDFYLNQLGFQLLGDADYDGYLMVYKDSIQIHFFEFKDLDPAENYGQVYIRTENIDLIYKGFLENQVKIHPNAPLAIKPWDQKEFSILDPDSNLLTFGEHV</sequence>
<dbReference type="GO" id="GO:0051213">
    <property type="term" value="F:dioxygenase activity"/>
    <property type="evidence" value="ECO:0007669"/>
    <property type="project" value="UniProtKB-KW"/>
</dbReference>
<dbReference type="InterPro" id="IPR029068">
    <property type="entry name" value="Glyas_Bleomycin-R_OHBP_Dase"/>
</dbReference>
<dbReference type="SUPFAM" id="SSF54593">
    <property type="entry name" value="Glyoxalase/Bleomycin resistance protein/Dihydroxybiphenyl dioxygenase"/>
    <property type="match status" value="1"/>
</dbReference>
<dbReference type="Gene3D" id="3.10.180.10">
    <property type="entry name" value="2,3-Dihydroxybiphenyl 1,2-Dioxygenase, domain 1"/>
    <property type="match status" value="1"/>
</dbReference>